<dbReference type="Proteomes" id="UP001159659">
    <property type="component" value="Unassembled WGS sequence"/>
</dbReference>
<accession>A0AAV0U015</accession>
<keyword evidence="1" id="KW-0804">Transcription</keyword>
<dbReference type="InterPro" id="IPR036390">
    <property type="entry name" value="WH_DNA-bd_sf"/>
</dbReference>
<evidence type="ECO:0000313" key="6">
    <source>
        <dbReference type="Proteomes" id="UP001157938"/>
    </source>
</evidence>
<dbReference type="EMBL" id="CANTFK010000838">
    <property type="protein sequence ID" value="CAI5730019.1"/>
    <property type="molecule type" value="Genomic_DNA"/>
</dbReference>
<sequence length="529" mass="60297">MKTQRVHRRKLRFTSTKDANPVVSVTVERATKRPIKRRKRRQRSRRISPAPAFESTNRSTNGLAEATWSDIQERFAAAKSLGEITRIMLQFFKEYEDLQSSASGPVFPILIPSSEIYKMKVPRKRRIYDVLHVLEGIGVIKRVRGDETRRTKSGYFLYYGKAAVVQRLAEMKNISAQARVEFRQSHRQKMTSTVEEDSAIVTVFEKQAAVEKWPCLVTTTVCFLGLLFQQDYLVGVTLPAVSSRLIEAKKFIGALESSPWMETPYSDVHRRVYDVMSVLVSCNMIGTALGSACDPSDKCFSKKYARFNYNIFTDPRVLFAARDSGSQYKDEPVVDAMETNLHDVRSPMPRTLEDRLISPPLGYWQRVHADTALILSPIFSSAAVQVSDASNSEMANWEPFGYDENMGIAVQRSTSSYIQSETNMKCRSEGQSAPRTQDLFSPLGKESIERNEWYDESLKQIGLHDAYQIDWDVNIKSEDFSRESWGSHQPAPYAPVETQRLQVDRVDVRLANLDCNEMLTEDVSTNFFC</sequence>
<keyword evidence="1" id="KW-0238">DNA-binding</keyword>
<dbReference type="GO" id="GO:0003677">
    <property type="term" value="F:DNA binding"/>
    <property type="evidence" value="ECO:0007669"/>
    <property type="project" value="UniProtKB-KW"/>
</dbReference>
<dbReference type="AlphaFoldDB" id="A0AAV0U015"/>
<keyword evidence="1" id="KW-0805">Transcription regulation</keyword>
<comment type="caution">
    <text evidence="5">The sequence shown here is derived from an EMBL/GenBank/DDBJ whole genome shotgun (WGS) entry which is preliminary data.</text>
</comment>
<feature type="domain" description="E2F/DP family winged-helix DNA-binding" evidence="3">
    <location>
        <begin position="76"/>
        <end position="160"/>
    </location>
</feature>
<reference evidence="5" key="2">
    <citation type="submission" date="2022-12" db="EMBL/GenBank/DDBJ databases">
        <authorList>
            <person name="Webb A."/>
        </authorList>
    </citation>
    <scope>NUCLEOTIDE SEQUENCE</scope>
    <source>
        <strain evidence="5">Pf2</strain>
    </source>
</reference>
<dbReference type="GO" id="GO:0006355">
    <property type="term" value="P:regulation of DNA-templated transcription"/>
    <property type="evidence" value="ECO:0007669"/>
    <property type="project" value="InterPro"/>
</dbReference>
<protein>
    <recommendedName>
        <fullName evidence="3">E2F/DP family winged-helix DNA-binding domain-containing protein</fullName>
    </recommendedName>
</protein>
<evidence type="ECO:0000256" key="2">
    <source>
        <dbReference type="SAM" id="MobiDB-lite"/>
    </source>
</evidence>
<evidence type="ECO:0000313" key="5">
    <source>
        <dbReference type="EMBL" id="CAI5730019.1"/>
    </source>
</evidence>
<keyword evidence="1" id="KW-0539">Nucleus</keyword>
<proteinExistence type="inferred from homology"/>
<comment type="subcellular location">
    <subcellularLocation>
        <location evidence="1">Nucleus</location>
    </subcellularLocation>
</comment>
<keyword evidence="6" id="KW-1185">Reference proteome</keyword>
<feature type="compositionally biased region" description="Basic residues" evidence="2">
    <location>
        <begin position="32"/>
        <end position="46"/>
    </location>
</feature>
<dbReference type="Proteomes" id="UP001157938">
    <property type="component" value="Unassembled WGS sequence"/>
</dbReference>
<dbReference type="GO" id="GO:0005634">
    <property type="term" value="C:nucleus"/>
    <property type="evidence" value="ECO:0007669"/>
    <property type="project" value="UniProtKB-SubCell"/>
</dbReference>
<dbReference type="InterPro" id="IPR036388">
    <property type="entry name" value="WH-like_DNA-bd_sf"/>
</dbReference>
<name>A0AAV0U015_9STRA</name>
<dbReference type="Pfam" id="PF02319">
    <property type="entry name" value="WHD_E2F_TDP"/>
    <property type="match status" value="1"/>
</dbReference>
<reference evidence="4 6" key="1">
    <citation type="submission" date="2021-11" db="EMBL/GenBank/DDBJ databases">
        <authorList>
            <person name="Islam A."/>
            <person name="Islam S."/>
            <person name="Flora M.S."/>
            <person name="Rahman M."/>
            <person name="Ziaur R.M."/>
            <person name="Epstein J.H."/>
            <person name="Hassan M."/>
            <person name="Klassen M."/>
            <person name="Woodard K."/>
            <person name="Webb A."/>
            <person name="Webby R.J."/>
            <person name="El Zowalaty M.E."/>
        </authorList>
    </citation>
    <scope>NUCLEOTIDE SEQUENCE [LARGE SCALE GENOMIC DNA]</scope>
    <source>
        <strain evidence="4">Pf1</strain>
    </source>
</reference>
<dbReference type="SMART" id="SM01372">
    <property type="entry name" value="E2F_TDP"/>
    <property type="match status" value="1"/>
</dbReference>
<evidence type="ECO:0000313" key="7">
    <source>
        <dbReference type="Proteomes" id="UP001159659"/>
    </source>
</evidence>
<dbReference type="InterPro" id="IPR003316">
    <property type="entry name" value="E2F_WHTH_DNA-bd_dom"/>
</dbReference>
<dbReference type="Gene3D" id="1.10.10.10">
    <property type="entry name" value="Winged helix-like DNA-binding domain superfamily/Winged helix DNA-binding domain"/>
    <property type="match status" value="1"/>
</dbReference>
<feature type="region of interest" description="Disordered" evidence="2">
    <location>
        <begin position="29"/>
        <end position="59"/>
    </location>
</feature>
<evidence type="ECO:0000259" key="3">
    <source>
        <dbReference type="SMART" id="SM01372"/>
    </source>
</evidence>
<evidence type="ECO:0000256" key="1">
    <source>
        <dbReference type="RuleBase" id="RU003796"/>
    </source>
</evidence>
<organism evidence="5 7">
    <name type="scientific">Peronospora farinosa</name>
    <dbReference type="NCBI Taxonomy" id="134698"/>
    <lineage>
        <taxon>Eukaryota</taxon>
        <taxon>Sar</taxon>
        <taxon>Stramenopiles</taxon>
        <taxon>Oomycota</taxon>
        <taxon>Peronosporomycetes</taxon>
        <taxon>Peronosporales</taxon>
        <taxon>Peronosporaceae</taxon>
        <taxon>Peronospora</taxon>
    </lineage>
</organism>
<dbReference type="SUPFAM" id="SSF46785">
    <property type="entry name" value="Winged helix' DNA-binding domain"/>
    <property type="match status" value="1"/>
</dbReference>
<evidence type="ECO:0000313" key="4">
    <source>
        <dbReference type="EMBL" id="CAH0488884.1"/>
    </source>
</evidence>
<dbReference type="GO" id="GO:0005667">
    <property type="term" value="C:transcription regulator complex"/>
    <property type="evidence" value="ECO:0007669"/>
    <property type="project" value="InterPro"/>
</dbReference>
<dbReference type="EMBL" id="CAKLBC010000903">
    <property type="protein sequence ID" value="CAH0488884.1"/>
    <property type="molecule type" value="Genomic_DNA"/>
</dbReference>
<comment type="similarity">
    <text evidence="1">Belongs to the E2F/DP family.</text>
</comment>
<gene>
    <name evidence="4" type="ORF">PFR001_LOCUS4337</name>
    <name evidence="5" type="ORF">PFR002_LOCUS6153</name>
</gene>